<reference evidence="2" key="1">
    <citation type="journal article" date="2019" name="Int. J. Syst. Evol. Microbiol.">
        <title>The Global Catalogue of Microorganisms (GCM) 10K type strain sequencing project: providing services to taxonomists for standard genome sequencing and annotation.</title>
        <authorList>
            <consortium name="The Broad Institute Genomics Platform"/>
            <consortium name="The Broad Institute Genome Sequencing Center for Infectious Disease"/>
            <person name="Wu L."/>
            <person name="Ma J."/>
        </authorList>
    </citation>
    <scope>NUCLEOTIDE SEQUENCE [LARGE SCALE GENOMIC DNA]</scope>
    <source>
        <strain evidence="2">CGMCC 1.3240</strain>
    </source>
</reference>
<evidence type="ECO:0000313" key="1">
    <source>
        <dbReference type="EMBL" id="MFC5649466.1"/>
    </source>
</evidence>
<protein>
    <submittedName>
        <fullName evidence="1">Uncharacterized protein</fullName>
    </submittedName>
</protein>
<gene>
    <name evidence="1" type="ORF">ACFPYJ_10035</name>
</gene>
<organism evidence="1 2">
    <name type="scientific">Paenibacillus solisilvae</name>
    <dbReference type="NCBI Taxonomy" id="2486751"/>
    <lineage>
        <taxon>Bacteria</taxon>
        <taxon>Bacillati</taxon>
        <taxon>Bacillota</taxon>
        <taxon>Bacilli</taxon>
        <taxon>Bacillales</taxon>
        <taxon>Paenibacillaceae</taxon>
        <taxon>Paenibacillus</taxon>
    </lineage>
</organism>
<accession>A0ABW0VYA6</accession>
<dbReference type="EMBL" id="JBHSOW010000036">
    <property type="protein sequence ID" value="MFC5649466.1"/>
    <property type="molecule type" value="Genomic_DNA"/>
</dbReference>
<sequence length="101" mass="12026">MKFSSLKRDILLLIIRDYEMVEIIDTIKEYINITTEQVFYILDYLIASKWVEFEDGKLIITKEGTEILAHSKLNDISFDIMKEFKYIVNESPLENYIPKKL</sequence>
<keyword evidence="2" id="KW-1185">Reference proteome</keyword>
<dbReference type="InterPro" id="IPR036390">
    <property type="entry name" value="WH_DNA-bd_sf"/>
</dbReference>
<proteinExistence type="predicted"/>
<evidence type="ECO:0000313" key="2">
    <source>
        <dbReference type="Proteomes" id="UP001596047"/>
    </source>
</evidence>
<dbReference type="RefSeq" id="WP_379187992.1">
    <property type="nucleotide sequence ID" value="NZ_JBHSOW010000036.1"/>
</dbReference>
<dbReference type="Proteomes" id="UP001596047">
    <property type="component" value="Unassembled WGS sequence"/>
</dbReference>
<name>A0ABW0VYA6_9BACL</name>
<comment type="caution">
    <text evidence="1">The sequence shown here is derived from an EMBL/GenBank/DDBJ whole genome shotgun (WGS) entry which is preliminary data.</text>
</comment>
<dbReference type="SUPFAM" id="SSF46785">
    <property type="entry name" value="Winged helix' DNA-binding domain"/>
    <property type="match status" value="1"/>
</dbReference>